<name>Q3A1C2_SYNC1</name>
<dbReference type="OrthoDB" id="9802525at2"/>
<reference evidence="4" key="1">
    <citation type="submission" date="2005-10" db="EMBL/GenBank/DDBJ databases">
        <title>Complete sequence of Pelobacter carbinolicus DSM 2380.</title>
        <authorList>
            <person name="Copeland A."/>
            <person name="Lucas S."/>
            <person name="Lapidus A."/>
            <person name="Barry K."/>
            <person name="Detter J.C."/>
            <person name="Glavina T."/>
            <person name="Hammon N."/>
            <person name="Israni S."/>
            <person name="Pitluck S."/>
            <person name="Chertkov O."/>
            <person name="Schmutz J."/>
            <person name="Larimer F."/>
            <person name="Land M."/>
            <person name="Kyrpides N."/>
            <person name="Ivanova N."/>
            <person name="Richardson P."/>
        </authorList>
    </citation>
    <scope>NUCLEOTIDE SEQUENCE [LARGE SCALE GENOMIC DNA]</scope>
    <source>
        <strain evidence="4">DSM 2380 / NBRC 103641 / GraBd1</strain>
    </source>
</reference>
<keyword evidence="3" id="KW-0808">Transferase</keyword>
<dbReference type="CAZy" id="GT4">
    <property type="family name" value="Glycosyltransferase Family 4"/>
</dbReference>
<protein>
    <submittedName>
        <fullName evidence="3">Glycosyltransferase</fullName>
    </submittedName>
</protein>
<dbReference type="InterPro" id="IPR028098">
    <property type="entry name" value="Glyco_trans_4-like_N"/>
</dbReference>
<dbReference type="Proteomes" id="UP000002534">
    <property type="component" value="Chromosome"/>
</dbReference>
<dbReference type="Pfam" id="PF13439">
    <property type="entry name" value="Glyco_transf_4"/>
    <property type="match status" value="1"/>
</dbReference>
<dbReference type="EMBL" id="CP000142">
    <property type="protein sequence ID" value="ABA89835.1"/>
    <property type="molecule type" value="Genomic_DNA"/>
</dbReference>
<evidence type="ECO:0000313" key="3">
    <source>
        <dbReference type="EMBL" id="ABA89835.1"/>
    </source>
</evidence>
<dbReference type="eggNOG" id="COG0438">
    <property type="taxonomic scope" value="Bacteria"/>
</dbReference>
<sequence>MKIAIVRKESGFQRGGAEAYCANLCRCLADMGHQVFLVARECDDNIHPELVHVPVQVRNWSSSARNLSFHRNSQIALKQLNVDRVYALSRTFPADAFRFSDPFHATWLDIRYTARWRNTLERMNPRHRTILALEQEICRTQHTGAIITNSHWVRRQLLDYYNYPGERIHVVYNGVDLDKFTPPSQEAIVNGPLKLLFVANDFVRKGLAFILDALHQLKTAGIACHLAVVGRDNPLPFRKHAEKLGISAAVDFCGASSHTRNSYRAADLLVLPTLSDPFANVCLEALACGLPVMTTTHNGASEILTEEQTGYVLRGDRPLTPQIVTGLVNFSRLSRERRLEMRRLARLCAQGFTITNNTRQTVEVLESANRPQPF</sequence>
<proteinExistence type="predicted"/>
<dbReference type="PANTHER" id="PTHR45947">
    <property type="entry name" value="SULFOQUINOVOSYL TRANSFERASE SQD2"/>
    <property type="match status" value="1"/>
</dbReference>
<dbReference type="GO" id="GO:0016757">
    <property type="term" value="F:glycosyltransferase activity"/>
    <property type="evidence" value="ECO:0007669"/>
    <property type="project" value="InterPro"/>
</dbReference>
<reference evidence="3 4" key="2">
    <citation type="journal article" date="2012" name="BMC Genomics">
        <title>The genome of Pelobacter carbinolicus reveals surprising metabolic capabilities and physiological features.</title>
        <authorList>
            <person name="Aklujkar M."/>
            <person name="Haveman S.A."/>
            <person name="Didonato R.Jr."/>
            <person name="Chertkov O."/>
            <person name="Han C.S."/>
            <person name="Land M.L."/>
            <person name="Brown P."/>
            <person name="Lovley D.R."/>
        </authorList>
    </citation>
    <scope>NUCLEOTIDE SEQUENCE [LARGE SCALE GENOMIC DNA]</scope>
    <source>
        <strain evidence="4">DSM 2380 / NBRC 103641 / GraBd1</strain>
    </source>
</reference>
<dbReference type="STRING" id="338963.Pcar_2597"/>
<evidence type="ECO:0000259" key="2">
    <source>
        <dbReference type="Pfam" id="PF13439"/>
    </source>
</evidence>
<dbReference type="InterPro" id="IPR001296">
    <property type="entry name" value="Glyco_trans_1"/>
</dbReference>
<dbReference type="HOGENOM" id="CLU_009583_44_1_7"/>
<evidence type="ECO:0000259" key="1">
    <source>
        <dbReference type="Pfam" id="PF00534"/>
    </source>
</evidence>
<dbReference type="SUPFAM" id="SSF53756">
    <property type="entry name" value="UDP-Glycosyltransferase/glycogen phosphorylase"/>
    <property type="match status" value="1"/>
</dbReference>
<evidence type="ECO:0000313" key="4">
    <source>
        <dbReference type="Proteomes" id="UP000002534"/>
    </source>
</evidence>
<feature type="domain" description="Glycosyltransferase subfamily 4-like N-terminal" evidence="2">
    <location>
        <begin position="15"/>
        <end position="179"/>
    </location>
</feature>
<dbReference type="KEGG" id="pca:Pcar_2597"/>
<feature type="domain" description="Glycosyl transferase family 1" evidence="1">
    <location>
        <begin position="184"/>
        <end position="313"/>
    </location>
</feature>
<dbReference type="RefSeq" id="WP_011342373.1">
    <property type="nucleotide sequence ID" value="NC_007498.2"/>
</dbReference>
<organism evidence="3 4">
    <name type="scientific">Syntrophotalea carbinolica (strain DSM 2380 / NBRC 103641 / GraBd1)</name>
    <name type="common">Pelobacter carbinolicus</name>
    <dbReference type="NCBI Taxonomy" id="338963"/>
    <lineage>
        <taxon>Bacteria</taxon>
        <taxon>Pseudomonadati</taxon>
        <taxon>Thermodesulfobacteriota</taxon>
        <taxon>Desulfuromonadia</taxon>
        <taxon>Desulfuromonadales</taxon>
        <taxon>Syntrophotaleaceae</taxon>
        <taxon>Syntrophotalea</taxon>
    </lineage>
</organism>
<dbReference type="CDD" id="cd03801">
    <property type="entry name" value="GT4_PimA-like"/>
    <property type="match status" value="1"/>
</dbReference>
<dbReference type="InterPro" id="IPR050194">
    <property type="entry name" value="Glycosyltransferase_grp1"/>
</dbReference>
<gene>
    <name evidence="3" type="ordered locus">Pcar_2597</name>
</gene>
<dbReference type="AlphaFoldDB" id="Q3A1C2"/>
<dbReference type="Gene3D" id="3.40.50.2000">
    <property type="entry name" value="Glycogen Phosphorylase B"/>
    <property type="match status" value="2"/>
</dbReference>
<dbReference type="Pfam" id="PF00534">
    <property type="entry name" value="Glycos_transf_1"/>
    <property type="match status" value="1"/>
</dbReference>
<accession>Q3A1C2</accession>
<dbReference type="PANTHER" id="PTHR45947:SF3">
    <property type="entry name" value="SULFOQUINOVOSYL TRANSFERASE SQD2"/>
    <property type="match status" value="1"/>
</dbReference>
<keyword evidence="4" id="KW-1185">Reference proteome</keyword>